<reference evidence="1 2" key="1">
    <citation type="journal article" date="2015" name="Genome Biol. Evol.">
        <title>Comparative Genomics of a Bacterivorous Green Alga Reveals Evolutionary Causalities and Consequences of Phago-Mixotrophic Mode of Nutrition.</title>
        <authorList>
            <person name="Burns J.A."/>
            <person name="Paasch A."/>
            <person name="Narechania A."/>
            <person name="Kim E."/>
        </authorList>
    </citation>
    <scope>NUCLEOTIDE SEQUENCE [LARGE SCALE GENOMIC DNA]</scope>
    <source>
        <strain evidence="1 2">PLY_AMNH</strain>
    </source>
</reference>
<keyword evidence="2" id="KW-1185">Reference proteome</keyword>
<comment type="caution">
    <text evidence="1">The sequence shown here is derived from an EMBL/GenBank/DDBJ whole genome shotgun (WGS) entry which is preliminary data.</text>
</comment>
<dbReference type="Proteomes" id="UP001190700">
    <property type="component" value="Unassembled WGS sequence"/>
</dbReference>
<evidence type="ECO:0000313" key="2">
    <source>
        <dbReference type="Proteomes" id="UP001190700"/>
    </source>
</evidence>
<protein>
    <submittedName>
        <fullName evidence="1">Uncharacterized protein</fullName>
    </submittedName>
</protein>
<proteinExistence type="predicted"/>
<sequence>MYHYATFNCVAAKNWGPGYRQMVLEMEGMPVSPSMVACDVRVGERREKRARERTTHEAKAKLRYLKEHKKDRDGREDEVVHYEGGCSLFDNGLG</sequence>
<evidence type="ECO:0000313" key="1">
    <source>
        <dbReference type="EMBL" id="KAK3241270.1"/>
    </source>
</evidence>
<gene>
    <name evidence="1" type="ORF">CYMTET_48949</name>
</gene>
<dbReference type="AlphaFoldDB" id="A0AAE0EW98"/>
<organism evidence="1 2">
    <name type="scientific">Cymbomonas tetramitiformis</name>
    <dbReference type="NCBI Taxonomy" id="36881"/>
    <lineage>
        <taxon>Eukaryota</taxon>
        <taxon>Viridiplantae</taxon>
        <taxon>Chlorophyta</taxon>
        <taxon>Pyramimonadophyceae</taxon>
        <taxon>Pyramimonadales</taxon>
        <taxon>Pyramimonadaceae</taxon>
        <taxon>Cymbomonas</taxon>
    </lineage>
</organism>
<name>A0AAE0EW98_9CHLO</name>
<dbReference type="EMBL" id="LGRX02033432">
    <property type="protein sequence ID" value="KAK3241270.1"/>
    <property type="molecule type" value="Genomic_DNA"/>
</dbReference>
<accession>A0AAE0EW98</accession>